<evidence type="ECO:0000313" key="3">
    <source>
        <dbReference type="Proteomes" id="UP000254116"/>
    </source>
</evidence>
<reference evidence="2 3" key="1">
    <citation type="submission" date="2018-06" db="EMBL/GenBank/DDBJ databases">
        <authorList>
            <consortium name="Pathogen Informatics"/>
            <person name="Doyle S."/>
        </authorList>
    </citation>
    <scope>NUCLEOTIDE SEQUENCE [LARGE SCALE GENOMIC DNA]</scope>
    <source>
        <strain evidence="2 3">NCTC10702</strain>
    </source>
</reference>
<dbReference type="SUPFAM" id="SSF53167">
    <property type="entry name" value="Purine and uridine phosphorylases"/>
    <property type="match status" value="1"/>
</dbReference>
<dbReference type="AlphaFoldDB" id="A0A380EIU2"/>
<dbReference type="EMBL" id="UHBY01000003">
    <property type="protein sequence ID" value="SUL35970.1"/>
    <property type="molecule type" value="Genomic_DNA"/>
</dbReference>
<proteinExistence type="predicted"/>
<dbReference type="GO" id="GO:0008782">
    <property type="term" value="F:adenosylhomocysteine nucleosidase activity"/>
    <property type="evidence" value="ECO:0007669"/>
    <property type="project" value="UniProtKB-EC"/>
</dbReference>
<feature type="domain" description="Nucleoside phosphorylase" evidence="1">
    <location>
        <begin position="2"/>
        <end position="47"/>
    </location>
</feature>
<evidence type="ECO:0000259" key="1">
    <source>
        <dbReference type="Pfam" id="PF01048"/>
    </source>
</evidence>
<name>A0A380EIU2_STAAU</name>
<organism evidence="2 3">
    <name type="scientific">Staphylococcus aureus</name>
    <dbReference type="NCBI Taxonomy" id="1280"/>
    <lineage>
        <taxon>Bacteria</taxon>
        <taxon>Bacillati</taxon>
        <taxon>Bacillota</taxon>
        <taxon>Bacilli</taxon>
        <taxon>Bacillales</taxon>
        <taxon>Staphylococcaceae</taxon>
        <taxon>Staphylococcus</taxon>
    </lineage>
</organism>
<sequence>MIGIIGAMEEEVTILKNKLTQLSEISVAHVKFYTGILKDREVVITQSALEKLMLQFLRHY</sequence>
<dbReference type="Gene3D" id="3.40.50.1580">
    <property type="entry name" value="Nucleoside phosphorylase domain"/>
    <property type="match status" value="1"/>
</dbReference>
<keyword evidence="2" id="KW-0326">Glycosidase</keyword>
<dbReference type="Proteomes" id="UP000254116">
    <property type="component" value="Unassembled WGS sequence"/>
</dbReference>
<accession>A0A380EIU2</accession>
<dbReference type="GO" id="GO:0009116">
    <property type="term" value="P:nucleoside metabolic process"/>
    <property type="evidence" value="ECO:0007669"/>
    <property type="project" value="InterPro"/>
</dbReference>
<dbReference type="EC" id="3.2.2.9" evidence="2"/>
<protein>
    <submittedName>
        <fullName evidence="2">5'-methylthioadenosine nucleosidase</fullName>
        <ecNumber evidence="2">3.2.2.16</ecNumber>
        <ecNumber evidence="2">3.2.2.9</ecNumber>
    </submittedName>
</protein>
<dbReference type="GO" id="GO:0008930">
    <property type="term" value="F:methylthioadenosine nucleosidase activity"/>
    <property type="evidence" value="ECO:0007669"/>
    <property type="project" value="UniProtKB-EC"/>
</dbReference>
<dbReference type="EC" id="3.2.2.16" evidence="2"/>
<keyword evidence="2" id="KW-0378">Hydrolase</keyword>
<dbReference type="InterPro" id="IPR035994">
    <property type="entry name" value="Nucleoside_phosphorylase_sf"/>
</dbReference>
<dbReference type="Pfam" id="PF01048">
    <property type="entry name" value="PNP_UDP_1"/>
    <property type="match status" value="1"/>
</dbReference>
<gene>
    <name evidence="2" type="primary">mtnN_2</name>
    <name evidence="2" type="ORF">NCTC10702_02525</name>
</gene>
<dbReference type="InterPro" id="IPR000845">
    <property type="entry name" value="Nucleoside_phosphorylase_d"/>
</dbReference>
<evidence type="ECO:0000313" key="2">
    <source>
        <dbReference type="EMBL" id="SUL35970.1"/>
    </source>
</evidence>